<name>A0A9P3LMM7_9APHY</name>
<organism evidence="2 3">
    <name type="scientific">Phanerochaete sordida</name>
    <dbReference type="NCBI Taxonomy" id="48140"/>
    <lineage>
        <taxon>Eukaryota</taxon>
        <taxon>Fungi</taxon>
        <taxon>Dikarya</taxon>
        <taxon>Basidiomycota</taxon>
        <taxon>Agaricomycotina</taxon>
        <taxon>Agaricomycetes</taxon>
        <taxon>Polyporales</taxon>
        <taxon>Phanerochaetaceae</taxon>
        <taxon>Phanerochaete</taxon>
    </lineage>
</organism>
<feature type="compositionally biased region" description="Low complexity" evidence="1">
    <location>
        <begin position="271"/>
        <end position="284"/>
    </location>
</feature>
<dbReference type="AlphaFoldDB" id="A0A9P3LMM7"/>
<evidence type="ECO:0000313" key="2">
    <source>
        <dbReference type="EMBL" id="GJF00586.1"/>
    </source>
</evidence>
<keyword evidence="3" id="KW-1185">Reference proteome</keyword>
<feature type="compositionally biased region" description="Low complexity" evidence="1">
    <location>
        <begin position="295"/>
        <end position="321"/>
    </location>
</feature>
<gene>
    <name evidence="2" type="ORF">PsYK624_168790</name>
</gene>
<sequence length="419" mass="44577">MHKQVQKIRAICRKRSTIRLARSYVFVLPDAQPHAEFACAYLASMHLKNCDVFASRTATRGGLMPKAFWRLVLDVERALQHAARTGAALPSGRAFTYKRLPRHKPRCAACDRAGLPCLVRRRHPSDKCEVCCVRKGKCERDETKQVSLSPARQSPDEELDIEITGWRLGGGPLQDGNGLISTGDVYPPVDAEAIPAVNTEHSPEGVSRSRSPSPDGVPLRELVKSGKAQERPAVITPAIPAAPSSRALGKRRAPEPPEDESPPSKRRPSDAHAAPFSAAGASTSTDNGTHPRCVASSSRTPAAPTAPAAPAASGDPSDSPGQYLKLAHEKAVTIVQLVASLGGAVPVEIRVPVTEMREGLKDLGGGLADLQGEALRAACLLMEVAVVDVVALDEASIANVKLRSMVRCLKSRISDLAAA</sequence>
<feature type="compositionally biased region" description="Low complexity" evidence="1">
    <location>
        <begin position="231"/>
        <end position="247"/>
    </location>
</feature>
<proteinExistence type="predicted"/>
<protein>
    <submittedName>
        <fullName evidence="2">Uncharacterized protein</fullName>
    </submittedName>
</protein>
<comment type="caution">
    <text evidence="2">The sequence shown here is derived from an EMBL/GenBank/DDBJ whole genome shotgun (WGS) entry which is preliminary data.</text>
</comment>
<accession>A0A9P3LMM7</accession>
<evidence type="ECO:0000256" key="1">
    <source>
        <dbReference type="SAM" id="MobiDB-lite"/>
    </source>
</evidence>
<dbReference type="Proteomes" id="UP000703269">
    <property type="component" value="Unassembled WGS sequence"/>
</dbReference>
<dbReference type="EMBL" id="BPQB01000168">
    <property type="protein sequence ID" value="GJF00586.1"/>
    <property type="molecule type" value="Genomic_DNA"/>
</dbReference>
<evidence type="ECO:0000313" key="3">
    <source>
        <dbReference type="Proteomes" id="UP000703269"/>
    </source>
</evidence>
<reference evidence="2 3" key="1">
    <citation type="submission" date="2021-08" db="EMBL/GenBank/DDBJ databases">
        <title>Draft Genome Sequence of Phanerochaete sordida strain YK-624.</title>
        <authorList>
            <person name="Mori T."/>
            <person name="Dohra H."/>
            <person name="Suzuki T."/>
            <person name="Kawagishi H."/>
            <person name="Hirai H."/>
        </authorList>
    </citation>
    <scope>NUCLEOTIDE SEQUENCE [LARGE SCALE GENOMIC DNA]</scope>
    <source>
        <strain evidence="2 3">YK-624</strain>
    </source>
</reference>
<feature type="compositionally biased region" description="Basic and acidic residues" evidence="1">
    <location>
        <begin position="221"/>
        <end position="230"/>
    </location>
</feature>
<feature type="region of interest" description="Disordered" evidence="1">
    <location>
        <begin position="198"/>
        <end position="322"/>
    </location>
</feature>